<dbReference type="InterPro" id="IPR038729">
    <property type="entry name" value="Rad50/SbcC_AAA"/>
</dbReference>
<keyword evidence="4 8" id="KW-0227">DNA damage</keyword>
<evidence type="ECO:0000256" key="1">
    <source>
        <dbReference type="ARBA" id="ARBA00009441"/>
    </source>
</evidence>
<evidence type="ECO:0000313" key="11">
    <source>
        <dbReference type="EMBL" id="AXF54796.1"/>
    </source>
</evidence>
<dbReference type="NCBIfam" id="TIGR00634">
    <property type="entry name" value="recN"/>
    <property type="match status" value="1"/>
</dbReference>
<dbReference type="Gene3D" id="3.40.50.300">
    <property type="entry name" value="P-loop containing nucleotide triphosphate hydrolases"/>
    <property type="match status" value="2"/>
</dbReference>
<organism evidence="11 12">
    <name type="scientific">Salicibibacter kimchii</name>
    <dbReference type="NCBI Taxonomy" id="2099786"/>
    <lineage>
        <taxon>Bacteria</taxon>
        <taxon>Bacillati</taxon>
        <taxon>Bacillota</taxon>
        <taxon>Bacilli</taxon>
        <taxon>Bacillales</taxon>
        <taxon>Bacillaceae</taxon>
        <taxon>Salicibibacter</taxon>
    </lineage>
</organism>
<feature type="coiled-coil region" evidence="9">
    <location>
        <begin position="331"/>
        <end position="365"/>
    </location>
</feature>
<dbReference type="PANTHER" id="PTHR11059">
    <property type="entry name" value="DNA REPAIR PROTEIN RECN"/>
    <property type="match status" value="1"/>
</dbReference>
<name>A0A345BV15_9BACI</name>
<dbReference type="OrthoDB" id="9806954at2"/>
<dbReference type="FunFam" id="3.40.50.300:FF:000356">
    <property type="entry name" value="DNA repair protein RecN"/>
    <property type="match status" value="1"/>
</dbReference>
<dbReference type="PIRSF" id="PIRSF003128">
    <property type="entry name" value="RecN"/>
    <property type="match status" value="1"/>
</dbReference>
<dbReference type="NCBIfam" id="NF008121">
    <property type="entry name" value="PRK10869.1"/>
    <property type="match status" value="1"/>
</dbReference>
<dbReference type="GO" id="GO:0043590">
    <property type="term" value="C:bacterial nucleoid"/>
    <property type="evidence" value="ECO:0007669"/>
    <property type="project" value="TreeGrafter"/>
</dbReference>
<dbReference type="GO" id="GO:0005524">
    <property type="term" value="F:ATP binding"/>
    <property type="evidence" value="ECO:0007669"/>
    <property type="project" value="UniProtKB-KW"/>
</dbReference>
<dbReference type="RefSeq" id="WP_114370197.1">
    <property type="nucleotide sequence ID" value="NZ_CP031092.1"/>
</dbReference>
<evidence type="ECO:0000256" key="7">
    <source>
        <dbReference type="ARBA" id="ARBA00033408"/>
    </source>
</evidence>
<dbReference type="InterPro" id="IPR004604">
    <property type="entry name" value="DNA_recomb/repair_RecN"/>
</dbReference>
<keyword evidence="3" id="KW-0547">Nucleotide-binding</keyword>
<evidence type="ECO:0000313" key="12">
    <source>
        <dbReference type="Proteomes" id="UP000252100"/>
    </source>
</evidence>
<dbReference type="EMBL" id="CP031092">
    <property type="protein sequence ID" value="AXF54796.1"/>
    <property type="molecule type" value="Genomic_DNA"/>
</dbReference>
<dbReference type="FunFam" id="3.40.50.300:FF:000319">
    <property type="entry name" value="DNA repair protein RecN"/>
    <property type="match status" value="1"/>
</dbReference>
<gene>
    <name evidence="11" type="primary">recN</name>
    <name evidence="11" type="ORF">DT065_01360</name>
</gene>
<evidence type="ECO:0000256" key="8">
    <source>
        <dbReference type="PIRNR" id="PIRNR003128"/>
    </source>
</evidence>
<accession>A0A345BV15</accession>
<evidence type="ECO:0000256" key="9">
    <source>
        <dbReference type="SAM" id="Coils"/>
    </source>
</evidence>
<keyword evidence="12" id="KW-1185">Reference proteome</keyword>
<dbReference type="AlphaFoldDB" id="A0A345BV15"/>
<keyword evidence="6 8" id="KW-0234">DNA repair</keyword>
<dbReference type="GO" id="GO:0009432">
    <property type="term" value="P:SOS response"/>
    <property type="evidence" value="ECO:0007669"/>
    <property type="project" value="TreeGrafter"/>
</dbReference>
<dbReference type="KEGG" id="rue:DT065_01360"/>
<sequence>MLEELTIRNFAIIEELTIPFGSGLTVLTGETGAGKSIIIDALGLLAGGRGSVDFVRHESKKAEIEGLFIVSSDHLAYERMASAGIECEEGMIVLKREISRKGKSVCRVNGHLVTLTTLRSIGQTLVDIHGQHEHQELLQMDKHSGLVDAYADSTLSALKSEYEDRYEKYLSIKNELQRLRNSDRENIQRLDLIQYQLEEIEQAALSEPDEEQQLEQERYKLAHAEKLYELLQYAYTYLHDEGKGLEWIRESAGHLKEASDIDPALVQTSEQVDSSFYMIEEASYSIREHIDQLDFDPARLEQIERRLDEIDQLKRKYGGSITEILAFSEEIAEEQEALVNLDEHIRQYEEELKEKAAELFSAANALTAGRREAAKTLSEAVERELADLFMEKTRFSVAFQAPFQGEEVQSDGQVKTFTKDGQERLEFYMSPNAGEPEKPLIKIASGGEISRIMLALKRILSNSSQRTALIFDEVDTGVSGRVAQAIGEKIAAIANAETQVLCITHLPQVAALASTHMHIAKEEKEGRVHTTVTDLDDTARVDELARMLSGSEVTTKTRENARELLDLATS</sequence>
<dbReference type="PANTHER" id="PTHR11059:SF0">
    <property type="entry name" value="DNA REPAIR PROTEIN RECN"/>
    <property type="match status" value="1"/>
</dbReference>
<keyword evidence="9" id="KW-0175">Coiled coil</keyword>
<evidence type="ECO:0000256" key="2">
    <source>
        <dbReference type="ARBA" id="ARBA00021315"/>
    </source>
</evidence>
<dbReference type="Pfam" id="PF13476">
    <property type="entry name" value="AAA_23"/>
    <property type="match status" value="1"/>
</dbReference>
<evidence type="ECO:0000256" key="6">
    <source>
        <dbReference type="ARBA" id="ARBA00023204"/>
    </source>
</evidence>
<evidence type="ECO:0000256" key="5">
    <source>
        <dbReference type="ARBA" id="ARBA00022840"/>
    </source>
</evidence>
<dbReference type="CDD" id="cd03241">
    <property type="entry name" value="ABC_RecN"/>
    <property type="match status" value="2"/>
</dbReference>
<feature type="domain" description="Rad50/SbcC-type AAA" evidence="10">
    <location>
        <begin position="4"/>
        <end position="202"/>
    </location>
</feature>
<keyword evidence="5" id="KW-0067">ATP-binding</keyword>
<dbReference type="GO" id="GO:0006310">
    <property type="term" value="P:DNA recombination"/>
    <property type="evidence" value="ECO:0007669"/>
    <property type="project" value="InterPro"/>
</dbReference>
<comment type="similarity">
    <text evidence="1 8">Belongs to the RecN family.</text>
</comment>
<protein>
    <recommendedName>
        <fullName evidence="2 8">DNA repair protein RecN</fullName>
    </recommendedName>
    <alternativeName>
        <fullName evidence="7 8">Recombination protein N</fullName>
    </alternativeName>
</protein>
<dbReference type="SUPFAM" id="SSF52540">
    <property type="entry name" value="P-loop containing nucleoside triphosphate hydrolases"/>
    <property type="match status" value="2"/>
</dbReference>
<evidence type="ECO:0000259" key="10">
    <source>
        <dbReference type="Pfam" id="PF13476"/>
    </source>
</evidence>
<proteinExistence type="inferred from homology"/>
<dbReference type="Proteomes" id="UP000252100">
    <property type="component" value="Chromosome"/>
</dbReference>
<dbReference type="InterPro" id="IPR027417">
    <property type="entry name" value="P-loop_NTPase"/>
</dbReference>
<reference evidence="11 12" key="1">
    <citation type="journal article" date="2018" name="J. Microbiol.">
        <title>Salicibibacter kimchii gen. nov., sp. nov., a moderately halophilic and alkalitolerant bacterium in the family Bacillaceae, isolated from kimchi.</title>
        <authorList>
            <person name="Jang J.Y."/>
            <person name="Oh Y.J."/>
            <person name="Lim S.K."/>
            <person name="Park H.K."/>
            <person name="Lee C."/>
            <person name="Kim J.Y."/>
            <person name="Lee M.A."/>
            <person name="Choi H.J."/>
        </authorList>
    </citation>
    <scope>NUCLEOTIDE SEQUENCE [LARGE SCALE GENOMIC DNA]</scope>
    <source>
        <strain evidence="11 12">NKC1-1</strain>
    </source>
</reference>
<evidence type="ECO:0000256" key="4">
    <source>
        <dbReference type="ARBA" id="ARBA00022763"/>
    </source>
</evidence>
<dbReference type="GO" id="GO:0006302">
    <property type="term" value="P:double-strand break repair"/>
    <property type="evidence" value="ECO:0007669"/>
    <property type="project" value="InterPro"/>
</dbReference>
<evidence type="ECO:0000256" key="3">
    <source>
        <dbReference type="ARBA" id="ARBA00022741"/>
    </source>
</evidence>
<comment type="function">
    <text evidence="8">May be involved in recombinational repair of damaged DNA.</text>
</comment>
<dbReference type="GO" id="GO:0016887">
    <property type="term" value="F:ATP hydrolysis activity"/>
    <property type="evidence" value="ECO:0007669"/>
    <property type="project" value="InterPro"/>
</dbReference>